<dbReference type="SUPFAM" id="SSF143100">
    <property type="entry name" value="TTHA1013/TTHA0281-like"/>
    <property type="match status" value="1"/>
</dbReference>
<sequence>MLSMYPACFFHEDDAYSVVFPDLNWLSTCGDNLEDAMTMAIDCLAGYIYSCQRDGDPVPEPSSLSDINPGAVAKELDPDAPPCEAFVTMVSVDVKAYAREHFEKSVKKTLTIPAWLNALALEQNINFSQVLQEALKSRLHV</sequence>
<accession>A0A8S5N2K0</accession>
<dbReference type="InterPro" id="IPR031807">
    <property type="entry name" value="HicB-like"/>
</dbReference>
<feature type="domain" description="HicB-like antitoxin of toxin-antitoxin system" evidence="1">
    <location>
        <begin position="6"/>
        <end position="98"/>
    </location>
</feature>
<evidence type="ECO:0000259" key="1">
    <source>
        <dbReference type="Pfam" id="PF15919"/>
    </source>
</evidence>
<dbReference type="EMBL" id="BK015043">
    <property type="protein sequence ID" value="DAD88575.1"/>
    <property type="molecule type" value="Genomic_DNA"/>
</dbReference>
<dbReference type="Pfam" id="PF15919">
    <property type="entry name" value="HicB_lk_antitox"/>
    <property type="match status" value="1"/>
</dbReference>
<name>A0A8S5N2K0_9CAUD</name>
<evidence type="ECO:0000313" key="2">
    <source>
        <dbReference type="EMBL" id="DAD88575.1"/>
    </source>
</evidence>
<proteinExistence type="predicted"/>
<organism evidence="2">
    <name type="scientific">Myoviridae sp. ctP4M4</name>
    <dbReference type="NCBI Taxonomy" id="2826647"/>
    <lineage>
        <taxon>Viruses</taxon>
        <taxon>Duplodnaviria</taxon>
        <taxon>Heunggongvirae</taxon>
        <taxon>Uroviricota</taxon>
        <taxon>Caudoviricetes</taxon>
    </lineage>
</organism>
<dbReference type="Gene3D" id="3.30.160.250">
    <property type="match status" value="1"/>
</dbReference>
<reference evidence="2" key="1">
    <citation type="journal article" date="2021" name="Proc. Natl. Acad. Sci. U.S.A.">
        <title>A Catalog of Tens of Thousands of Viruses from Human Metagenomes Reveals Hidden Associations with Chronic Diseases.</title>
        <authorList>
            <person name="Tisza M.J."/>
            <person name="Buck C.B."/>
        </authorList>
    </citation>
    <scope>NUCLEOTIDE SEQUENCE</scope>
    <source>
        <strain evidence="2">CtP4M4</strain>
    </source>
</reference>
<dbReference type="InterPro" id="IPR035069">
    <property type="entry name" value="TTHA1013/TTHA0281-like"/>
</dbReference>
<protein>
    <submittedName>
        <fullName evidence="2">HicB-like antitoxin</fullName>
    </submittedName>
</protein>